<feature type="compositionally biased region" description="Low complexity" evidence="7">
    <location>
        <begin position="424"/>
        <end position="440"/>
    </location>
</feature>
<keyword evidence="2" id="KW-0813">Transport</keyword>
<evidence type="ECO:0000259" key="9">
    <source>
        <dbReference type="PROSITE" id="PS50850"/>
    </source>
</evidence>
<feature type="transmembrane region" description="Helical" evidence="8">
    <location>
        <begin position="309"/>
        <end position="326"/>
    </location>
</feature>
<dbReference type="RefSeq" id="WP_129245501.1">
    <property type="nucleotide sequence ID" value="NZ_JABZEL010000008.1"/>
</dbReference>
<feature type="transmembrane region" description="Helical" evidence="8">
    <location>
        <begin position="396"/>
        <end position="415"/>
    </location>
</feature>
<evidence type="ECO:0000256" key="6">
    <source>
        <dbReference type="ARBA" id="ARBA00023136"/>
    </source>
</evidence>
<feature type="transmembrane region" description="Helical" evidence="8">
    <location>
        <begin position="245"/>
        <end position="267"/>
    </location>
</feature>
<dbReference type="SUPFAM" id="SSF103473">
    <property type="entry name" value="MFS general substrate transporter"/>
    <property type="match status" value="1"/>
</dbReference>
<evidence type="ECO:0000256" key="7">
    <source>
        <dbReference type="SAM" id="MobiDB-lite"/>
    </source>
</evidence>
<dbReference type="Pfam" id="PF05977">
    <property type="entry name" value="MFS_3"/>
    <property type="match status" value="1"/>
</dbReference>
<gene>
    <name evidence="10" type="ORF">EST54_05230</name>
</gene>
<dbReference type="GO" id="GO:0005886">
    <property type="term" value="C:plasma membrane"/>
    <property type="evidence" value="ECO:0007669"/>
    <property type="project" value="UniProtKB-SubCell"/>
</dbReference>
<dbReference type="InterPro" id="IPR036259">
    <property type="entry name" value="MFS_trans_sf"/>
</dbReference>
<sequence>MASTAPSGARPVRRADLGRPFRWLWASTAASNAGDGITRTLLPLLVVAHHSDPAAVAGLTTVNMLPWLLFALPAGVLVDRVDRRRIVLGSNLVRAAALLGAALVLADNRPLALLYALAFLLGIAETLADTAAPAMLPRLVDERHLERANGRLMAAQIVLNETAGPPVAGLLVGLTAAAALATGGVLYALAALLLFGLAPLARTRREAAPGGAAPGEAAPGGARGGVLRDIRGGLGFVLGHRTLRLTLAASALYGLVFSATFSMLVLLSKGTLGLSAAGYGLLLAVGSLGAVAGSWLAPRAADRLPTVRLARWSLVASGAAYAALGLGRHPVLAALALAANGVFMMGWNIPVMSLRQRLTPEDLQGRVMSVSRLCSWGTMPVGATLGGLLAEALSVPAVFVVCGTLLAVGALLLLAPLREDHSPGDALPAPSAPPLSSGAPPTDPPPHSDLLDKG</sequence>
<accession>A0A4Q1R8D8</accession>
<dbReference type="CDD" id="cd06173">
    <property type="entry name" value="MFS_MefA_like"/>
    <property type="match status" value="1"/>
</dbReference>
<dbReference type="EMBL" id="SDIF01000009">
    <property type="protein sequence ID" value="RXS69625.1"/>
    <property type="molecule type" value="Genomic_DNA"/>
</dbReference>
<protein>
    <submittedName>
        <fullName evidence="10">MFS transporter</fullName>
    </submittedName>
</protein>
<feature type="transmembrane region" description="Helical" evidence="8">
    <location>
        <begin position="184"/>
        <end position="201"/>
    </location>
</feature>
<evidence type="ECO:0000256" key="4">
    <source>
        <dbReference type="ARBA" id="ARBA00022692"/>
    </source>
</evidence>
<evidence type="ECO:0000256" key="3">
    <source>
        <dbReference type="ARBA" id="ARBA00022475"/>
    </source>
</evidence>
<dbReference type="PROSITE" id="PS50850">
    <property type="entry name" value="MFS"/>
    <property type="match status" value="1"/>
</dbReference>
<organism evidence="10 11">
    <name type="scientific">Streptomyces sioyaensis</name>
    <dbReference type="NCBI Taxonomy" id="67364"/>
    <lineage>
        <taxon>Bacteria</taxon>
        <taxon>Bacillati</taxon>
        <taxon>Actinomycetota</taxon>
        <taxon>Actinomycetes</taxon>
        <taxon>Kitasatosporales</taxon>
        <taxon>Streptomycetaceae</taxon>
        <taxon>Streptomyces</taxon>
    </lineage>
</organism>
<dbReference type="GO" id="GO:0022857">
    <property type="term" value="F:transmembrane transporter activity"/>
    <property type="evidence" value="ECO:0007669"/>
    <property type="project" value="InterPro"/>
</dbReference>
<evidence type="ECO:0000256" key="1">
    <source>
        <dbReference type="ARBA" id="ARBA00004651"/>
    </source>
</evidence>
<dbReference type="PANTHER" id="PTHR23513:SF6">
    <property type="entry name" value="MAJOR FACILITATOR SUPERFAMILY ASSOCIATED DOMAIN-CONTAINING PROTEIN"/>
    <property type="match status" value="1"/>
</dbReference>
<keyword evidence="4 8" id="KW-0812">Transmembrane</keyword>
<proteinExistence type="predicted"/>
<dbReference type="Gene3D" id="1.20.1250.20">
    <property type="entry name" value="MFS general substrate transporter like domains"/>
    <property type="match status" value="1"/>
</dbReference>
<dbReference type="AlphaFoldDB" id="A0A4Q1R8D8"/>
<dbReference type="GeneID" id="95777407"/>
<dbReference type="InterPro" id="IPR020846">
    <property type="entry name" value="MFS_dom"/>
</dbReference>
<keyword evidence="3" id="KW-1003">Cell membrane</keyword>
<keyword evidence="11" id="KW-1185">Reference proteome</keyword>
<feature type="region of interest" description="Disordered" evidence="7">
    <location>
        <begin position="423"/>
        <end position="454"/>
    </location>
</feature>
<evidence type="ECO:0000256" key="8">
    <source>
        <dbReference type="SAM" id="Phobius"/>
    </source>
</evidence>
<evidence type="ECO:0000313" key="11">
    <source>
        <dbReference type="Proteomes" id="UP000289482"/>
    </source>
</evidence>
<keyword evidence="5 8" id="KW-1133">Transmembrane helix</keyword>
<dbReference type="Proteomes" id="UP000289482">
    <property type="component" value="Unassembled WGS sequence"/>
</dbReference>
<name>A0A4Q1R8D8_9ACTN</name>
<comment type="caution">
    <text evidence="10">The sequence shown here is derived from an EMBL/GenBank/DDBJ whole genome shotgun (WGS) entry which is preliminary data.</text>
</comment>
<keyword evidence="6 8" id="KW-0472">Membrane</keyword>
<dbReference type="InterPro" id="IPR010290">
    <property type="entry name" value="TM_effector"/>
</dbReference>
<feature type="transmembrane region" description="Helical" evidence="8">
    <location>
        <begin position="279"/>
        <end position="297"/>
    </location>
</feature>
<evidence type="ECO:0000313" key="10">
    <source>
        <dbReference type="EMBL" id="RXS69625.1"/>
    </source>
</evidence>
<reference evidence="10 11" key="1">
    <citation type="submission" date="2019-01" db="EMBL/GenBank/DDBJ databases">
        <title>Draft genome sequences of the type strain Streptomyces sioyaensis DSM 40032 and its novel strain, TM32, a thermotolerant antibiotics-producing actinobacterium.</title>
        <authorList>
            <person name="Nakaew N."/>
            <person name="Lumyong S."/>
            <person name="Sloan W.T."/>
            <person name="Sungthong R."/>
        </authorList>
    </citation>
    <scope>NUCLEOTIDE SEQUENCE [LARGE SCALE GENOMIC DNA]</scope>
    <source>
        <strain evidence="10 11">DSM 40032</strain>
    </source>
</reference>
<feature type="transmembrane region" description="Helical" evidence="8">
    <location>
        <begin position="332"/>
        <end position="352"/>
    </location>
</feature>
<feature type="domain" description="Major facilitator superfamily (MFS) profile" evidence="9">
    <location>
        <begin position="1"/>
        <end position="421"/>
    </location>
</feature>
<evidence type="ECO:0000256" key="2">
    <source>
        <dbReference type="ARBA" id="ARBA00022448"/>
    </source>
</evidence>
<dbReference type="PANTHER" id="PTHR23513">
    <property type="entry name" value="INTEGRAL MEMBRANE EFFLUX PROTEIN-RELATED"/>
    <property type="match status" value="1"/>
</dbReference>
<comment type="subcellular location">
    <subcellularLocation>
        <location evidence="1">Cell membrane</location>
        <topology evidence="1">Multi-pass membrane protein</topology>
    </subcellularLocation>
</comment>
<feature type="transmembrane region" description="Helical" evidence="8">
    <location>
        <begin position="54"/>
        <end position="74"/>
    </location>
</feature>
<feature type="transmembrane region" description="Helical" evidence="8">
    <location>
        <begin position="112"/>
        <end position="136"/>
    </location>
</feature>
<feature type="transmembrane region" description="Helical" evidence="8">
    <location>
        <begin position="373"/>
        <end position="390"/>
    </location>
</feature>
<evidence type="ECO:0000256" key="5">
    <source>
        <dbReference type="ARBA" id="ARBA00022989"/>
    </source>
</evidence>